<proteinExistence type="predicted"/>
<keyword evidence="2" id="KW-1185">Reference proteome</keyword>
<organism evidence="1 2">
    <name type="scientific">Botryotinia calthae</name>
    <dbReference type="NCBI Taxonomy" id="38488"/>
    <lineage>
        <taxon>Eukaryota</taxon>
        <taxon>Fungi</taxon>
        <taxon>Dikarya</taxon>
        <taxon>Ascomycota</taxon>
        <taxon>Pezizomycotina</taxon>
        <taxon>Leotiomycetes</taxon>
        <taxon>Helotiales</taxon>
        <taxon>Sclerotiniaceae</taxon>
        <taxon>Botryotinia</taxon>
    </lineage>
</organism>
<dbReference type="EMBL" id="PHWZ01000353">
    <property type="protein sequence ID" value="TEY44353.1"/>
    <property type="molecule type" value="Genomic_DNA"/>
</dbReference>
<dbReference type="Proteomes" id="UP000297299">
    <property type="component" value="Unassembled WGS sequence"/>
</dbReference>
<gene>
    <name evidence="1" type="ORF">BOTCAL_0354g00100</name>
</gene>
<comment type="caution">
    <text evidence="1">The sequence shown here is derived from an EMBL/GenBank/DDBJ whole genome shotgun (WGS) entry which is preliminary data.</text>
</comment>
<accession>A0A4Y8CTA1</accession>
<name>A0A4Y8CTA1_9HELO</name>
<protein>
    <submittedName>
        <fullName evidence="1">Uncharacterized protein</fullName>
    </submittedName>
</protein>
<reference evidence="1 2" key="1">
    <citation type="submission" date="2017-11" db="EMBL/GenBank/DDBJ databases">
        <title>Comparative genomics of Botrytis spp.</title>
        <authorList>
            <person name="Valero-Jimenez C.A."/>
            <person name="Tapia P."/>
            <person name="Veloso J."/>
            <person name="Silva-Moreno E."/>
            <person name="Staats M."/>
            <person name="Valdes J.H."/>
            <person name="Van Kan J.A.L."/>
        </authorList>
    </citation>
    <scope>NUCLEOTIDE SEQUENCE [LARGE SCALE GENOMIC DNA]</scope>
    <source>
        <strain evidence="1 2">MUCL2830</strain>
    </source>
</reference>
<dbReference type="AlphaFoldDB" id="A0A4Y8CTA1"/>
<dbReference type="OrthoDB" id="3554224at2759"/>
<sequence length="90" mass="9638">MIRRPELSSRALRMSLGHEDAAFQDAVANASLADLLTSKNLKSLSTAFGLIKGETSSTAPTAAILVSDQDYSERPNRHIINTTPPPFAAL</sequence>
<evidence type="ECO:0000313" key="1">
    <source>
        <dbReference type="EMBL" id="TEY44353.1"/>
    </source>
</evidence>
<evidence type="ECO:0000313" key="2">
    <source>
        <dbReference type="Proteomes" id="UP000297299"/>
    </source>
</evidence>